<evidence type="ECO:0000313" key="3">
    <source>
        <dbReference type="Proteomes" id="UP001064087"/>
    </source>
</evidence>
<dbReference type="InterPro" id="IPR011104">
    <property type="entry name" value="Hpr_kin/Pase_C"/>
</dbReference>
<evidence type="ECO:0000259" key="1">
    <source>
        <dbReference type="Pfam" id="PF07475"/>
    </source>
</evidence>
<dbReference type="InterPro" id="IPR027417">
    <property type="entry name" value="P-loop_NTPase"/>
</dbReference>
<dbReference type="RefSeq" id="WP_263048770.1">
    <property type="nucleotide sequence ID" value="NZ_CP106738.1"/>
</dbReference>
<sequence>MSVVTIPHDAVTIHASCVALDGLAVLIRGQAGSGKSGLALQMIALGAELVADDRTCLWRAGNMVMAASPPTILGRIEARGVGILAAPVAAPSPLALIADMDGTESERLPPFHTDHILGITLPLVKKITEAHFAAALTLYLKYGRTD</sequence>
<keyword evidence="2" id="KW-0418">Kinase</keyword>
<gene>
    <name evidence="2" type="ORF">N7U68_07915</name>
</gene>
<dbReference type="EMBL" id="CP106738">
    <property type="protein sequence ID" value="UXX84553.1"/>
    <property type="molecule type" value="Genomic_DNA"/>
</dbReference>
<dbReference type="GO" id="GO:0016301">
    <property type="term" value="F:kinase activity"/>
    <property type="evidence" value="ECO:0007669"/>
    <property type="project" value="UniProtKB-KW"/>
</dbReference>
<proteinExistence type="predicted"/>
<keyword evidence="2" id="KW-0808">Transferase</keyword>
<protein>
    <submittedName>
        <fullName evidence="2">Serine kinase</fullName>
    </submittedName>
</protein>
<dbReference type="SUPFAM" id="SSF53795">
    <property type="entry name" value="PEP carboxykinase-like"/>
    <property type="match status" value="1"/>
</dbReference>
<reference evidence="2" key="1">
    <citation type="submission" date="2022-10" db="EMBL/GenBank/DDBJ databases">
        <title>Roseovarius pelagicus sp. nov., isolated from Arctic seawater.</title>
        <authorList>
            <person name="Hong Y.W."/>
            <person name="Hwang C.Y."/>
        </authorList>
    </citation>
    <scope>NUCLEOTIDE SEQUENCE</scope>
    <source>
        <strain evidence="2">HL-MP18</strain>
    </source>
</reference>
<dbReference type="Gene3D" id="3.40.50.300">
    <property type="entry name" value="P-loop containing nucleotide triphosphate hydrolases"/>
    <property type="match status" value="1"/>
</dbReference>
<accession>A0ABY6DHW9</accession>
<evidence type="ECO:0000313" key="2">
    <source>
        <dbReference type="EMBL" id="UXX84553.1"/>
    </source>
</evidence>
<dbReference type="Pfam" id="PF07475">
    <property type="entry name" value="Hpr_kinase_C"/>
    <property type="match status" value="1"/>
</dbReference>
<keyword evidence="3" id="KW-1185">Reference proteome</keyword>
<feature type="domain" description="HPr kinase/phosphorylase C-terminal" evidence="1">
    <location>
        <begin position="11"/>
        <end position="84"/>
    </location>
</feature>
<organism evidence="2 3">
    <name type="scientific">Roseovarius pelagicus</name>
    <dbReference type="NCBI Taxonomy" id="2980108"/>
    <lineage>
        <taxon>Bacteria</taxon>
        <taxon>Pseudomonadati</taxon>
        <taxon>Pseudomonadota</taxon>
        <taxon>Alphaproteobacteria</taxon>
        <taxon>Rhodobacterales</taxon>
        <taxon>Roseobacteraceae</taxon>
        <taxon>Roseovarius</taxon>
    </lineage>
</organism>
<name>A0ABY6DHW9_9RHOB</name>
<dbReference type="Proteomes" id="UP001064087">
    <property type="component" value="Chromosome"/>
</dbReference>